<dbReference type="Pfam" id="PF08241">
    <property type="entry name" value="Methyltransf_11"/>
    <property type="match status" value="1"/>
</dbReference>
<dbReference type="Gene3D" id="3.40.50.150">
    <property type="entry name" value="Vaccinia Virus protein VP39"/>
    <property type="match status" value="1"/>
</dbReference>
<gene>
    <name evidence="2" type="ORF">S01H1_73029</name>
</gene>
<comment type="caution">
    <text evidence="2">The sequence shown here is derived from an EMBL/GenBank/DDBJ whole genome shotgun (WGS) entry which is preliminary data.</text>
</comment>
<organism evidence="2">
    <name type="scientific">marine sediment metagenome</name>
    <dbReference type="NCBI Taxonomy" id="412755"/>
    <lineage>
        <taxon>unclassified sequences</taxon>
        <taxon>metagenomes</taxon>
        <taxon>ecological metagenomes</taxon>
    </lineage>
</organism>
<evidence type="ECO:0000313" key="2">
    <source>
        <dbReference type="EMBL" id="GAG28255.1"/>
    </source>
</evidence>
<dbReference type="SUPFAM" id="SSF53335">
    <property type="entry name" value="S-adenosyl-L-methionine-dependent methyltransferases"/>
    <property type="match status" value="1"/>
</dbReference>
<reference evidence="2" key="1">
    <citation type="journal article" date="2014" name="Front. Microbiol.">
        <title>High frequency of phylogenetically diverse reductive dehalogenase-homologous genes in deep subseafloor sedimentary metagenomes.</title>
        <authorList>
            <person name="Kawai M."/>
            <person name="Futagami T."/>
            <person name="Toyoda A."/>
            <person name="Takaki Y."/>
            <person name="Nishi S."/>
            <person name="Hori S."/>
            <person name="Arai W."/>
            <person name="Tsubouchi T."/>
            <person name="Morono Y."/>
            <person name="Uchiyama I."/>
            <person name="Ito T."/>
            <person name="Fujiyama A."/>
            <person name="Inagaki F."/>
            <person name="Takami H."/>
        </authorList>
    </citation>
    <scope>NUCLEOTIDE SEQUENCE</scope>
    <source>
        <strain evidence="2">Expedition CK06-06</strain>
    </source>
</reference>
<sequence length="142" mass="16202">DSSEAMTGTAREKYGDDLELMVADARRLPFPNRSFDVVLLATSIEFIKDAESAAAEAERVARSELLFLMLNPDHPMNTMRMRRAESDGGVFRGARFRRPDELMKLFGGNGRRRWTGSLVIEPDSSPYYILKMIRENEDRQKA</sequence>
<accession>X0WC79</accession>
<evidence type="ECO:0000259" key="1">
    <source>
        <dbReference type="Pfam" id="PF08241"/>
    </source>
</evidence>
<name>X0WC79_9ZZZZ</name>
<dbReference type="GO" id="GO:0008757">
    <property type="term" value="F:S-adenosylmethionine-dependent methyltransferase activity"/>
    <property type="evidence" value="ECO:0007669"/>
    <property type="project" value="InterPro"/>
</dbReference>
<protein>
    <recommendedName>
        <fullName evidence="1">Methyltransferase type 11 domain-containing protein</fullName>
    </recommendedName>
</protein>
<feature type="domain" description="Methyltransferase type 11" evidence="1">
    <location>
        <begin position="1"/>
        <end position="64"/>
    </location>
</feature>
<dbReference type="InterPro" id="IPR013216">
    <property type="entry name" value="Methyltransf_11"/>
</dbReference>
<feature type="non-terminal residue" evidence="2">
    <location>
        <position position="1"/>
    </location>
</feature>
<dbReference type="EMBL" id="BARS01048771">
    <property type="protein sequence ID" value="GAG28255.1"/>
    <property type="molecule type" value="Genomic_DNA"/>
</dbReference>
<dbReference type="InterPro" id="IPR029063">
    <property type="entry name" value="SAM-dependent_MTases_sf"/>
</dbReference>
<proteinExistence type="predicted"/>
<dbReference type="AlphaFoldDB" id="X0WC79"/>